<dbReference type="GO" id="GO:0005524">
    <property type="term" value="F:ATP binding"/>
    <property type="evidence" value="ECO:0007669"/>
    <property type="project" value="UniProtKB-UniRule"/>
</dbReference>
<evidence type="ECO:0000256" key="14">
    <source>
        <dbReference type="ARBA" id="ARBA00061570"/>
    </source>
</evidence>
<comment type="similarity">
    <text evidence="2 15">In the C-terminal section; belongs to the peptidase M41 family.</text>
</comment>
<dbReference type="GO" id="GO:0004222">
    <property type="term" value="F:metalloendopeptidase activity"/>
    <property type="evidence" value="ECO:0007669"/>
    <property type="project" value="InterPro"/>
</dbReference>
<dbReference type="STRING" id="1798539.A2994_02230"/>
<feature type="transmembrane region" description="Helical" evidence="15">
    <location>
        <begin position="102"/>
        <end position="124"/>
    </location>
</feature>
<dbReference type="Gene3D" id="1.20.58.760">
    <property type="entry name" value="Peptidase M41"/>
    <property type="match status" value="1"/>
</dbReference>
<evidence type="ECO:0000256" key="3">
    <source>
        <dbReference type="ARBA" id="ARBA00022475"/>
    </source>
</evidence>
<dbReference type="Pfam" id="PF17862">
    <property type="entry name" value="AAA_lid_3"/>
    <property type="match status" value="1"/>
</dbReference>
<dbReference type="Pfam" id="PF06480">
    <property type="entry name" value="FtsH_ext"/>
    <property type="match status" value="1"/>
</dbReference>
<dbReference type="SUPFAM" id="SSF140990">
    <property type="entry name" value="FtsH protease domain-like"/>
    <property type="match status" value="1"/>
</dbReference>
<comment type="function">
    <text evidence="15">Acts as a processive, ATP-dependent zinc metallopeptidase for both cytoplasmic and membrane proteins. Plays a role in the quality control of integral membrane proteins.</text>
</comment>
<dbReference type="AlphaFoldDB" id="A0A1F4PP34"/>
<evidence type="ECO:0000256" key="12">
    <source>
        <dbReference type="ARBA" id="ARBA00023049"/>
    </source>
</evidence>
<dbReference type="SMART" id="SM00382">
    <property type="entry name" value="AAA"/>
    <property type="match status" value="1"/>
</dbReference>
<evidence type="ECO:0000256" key="9">
    <source>
        <dbReference type="ARBA" id="ARBA00022833"/>
    </source>
</evidence>
<keyword evidence="5 15" id="KW-0812">Transmembrane</keyword>
<gene>
    <name evidence="15" type="primary">ftsH</name>
    <name evidence="18" type="ORF">A2994_02230</name>
</gene>
<dbReference type="GO" id="GO:0004176">
    <property type="term" value="F:ATP-dependent peptidase activity"/>
    <property type="evidence" value="ECO:0007669"/>
    <property type="project" value="InterPro"/>
</dbReference>
<dbReference type="InterPro" id="IPR041569">
    <property type="entry name" value="AAA_lid_3"/>
</dbReference>
<dbReference type="InterPro" id="IPR011546">
    <property type="entry name" value="Pept_M41_FtsH_extracell"/>
</dbReference>
<evidence type="ECO:0000256" key="11">
    <source>
        <dbReference type="ARBA" id="ARBA00022989"/>
    </source>
</evidence>
<keyword evidence="11 15" id="KW-1133">Transmembrane helix</keyword>
<reference evidence="18 19" key="1">
    <citation type="journal article" date="2016" name="Nat. Commun.">
        <title>Thousands of microbial genomes shed light on interconnected biogeochemical processes in an aquifer system.</title>
        <authorList>
            <person name="Anantharaman K."/>
            <person name="Brown C.T."/>
            <person name="Hug L.A."/>
            <person name="Sharon I."/>
            <person name="Castelle C.J."/>
            <person name="Probst A.J."/>
            <person name="Thomas B.C."/>
            <person name="Singh A."/>
            <person name="Wilkins M.J."/>
            <person name="Karaoz U."/>
            <person name="Brodie E.L."/>
            <person name="Williams K.H."/>
            <person name="Hubbard S.S."/>
            <person name="Banfield J.F."/>
        </authorList>
    </citation>
    <scope>NUCLEOTIDE SEQUENCE [LARGE SCALE GENOMIC DNA]</scope>
</reference>
<dbReference type="FunFam" id="1.10.8.60:FF:000001">
    <property type="entry name" value="ATP-dependent zinc metalloprotease FtsH"/>
    <property type="match status" value="1"/>
</dbReference>
<keyword evidence="13 15" id="KW-0472">Membrane</keyword>
<keyword evidence="4 15" id="KW-0645">Protease</keyword>
<dbReference type="Proteomes" id="UP000179010">
    <property type="component" value="Unassembled WGS sequence"/>
</dbReference>
<evidence type="ECO:0000256" key="1">
    <source>
        <dbReference type="ARBA" id="ARBA00004370"/>
    </source>
</evidence>
<comment type="subcellular location">
    <subcellularLocation>
        <location evidence="15">Cell membrane</location>
        <topology evidence="15">Multi-pass membrane protein</topology>
        <orientation evidence="15">Cytoplasmic side</orientation>
    </subcellularLocation>
    <subcellularLocation>
        <location evidence="1">Membrane</location>
    </subcellularLocation>
</comment>
<keyword evidence="6 15" id="KW-0479">Metal-binding</keyword>
<dbReference type="InterPro" id="IPR003960">
    <property type="entry name" value="ATPase_AAA_CS"/>
</dbReference>
<feature type="active site" evidence="15">
    <location>
        <position position="418"/>
    </location>
</feature>
<feature type="binding site" evidence="15">
    <location>
        <begin position="195"/>
        <end position="202"/>
    </location>
    <ligand>
        <name>ATP</name>
        <dbReference type="ChEBI" id="CHEBI:30616"/>
    </ligand>
</feature>
<organism evidence="18 19">
    <name type="scientific">candidate division Kazan bacterium RIFCSPLOWO2_01_FULL_48_13</name>
    <dbReference type="NCBI Taxonomy" id="1798539"/>
    <lineage>
        <taxon>Bacteria</taxon>
        <taxon>Bacteria division Kazan-3B-28</taxon>
    </lineage>
</organism>
<evidence type="ECO:0000256" key="10">
    <source>
        <dbReference type="ARBA" id="ARBA00022840"/>
    </source>
</evidence>
<comment type="cofactor">
    <cofactor evidence="15">
        <name>Zn(2+)</name>
        <dbReference type="ChEBI" id="CHEBI:29105"/>
    </cofactor>
    <text evidence="15">Binds 1 zinc ion per subunit.</text>
</comment>
<dbReference type="CDD" id="cd19501">
    <property type="entry name" value="RecA-like_FtsH"/>
    <property type="match status" value="1"/>
</dbReference>
<dbReference type="GO" id="GO:0016887">
    <property type="term" value="F:ATP hydrolysis activity"/>
    <property type="evidence" value="ECO:0007669"/>
    <property type="project" value="UniProtKB-UniRule"/>
</dbReference>
<dbReference type="PROSITE" id="PS00674">
    <property type="entry name" value="AAA"/>
    <property type="match status" value="1"/>
</dbReference>
<evidence type="ECO:0000256" key="15">
    <source>
        <dbReference type="HAMAP-Rule" id="MF_01458"/>
    </source>
</evidence>
<evidence type="ECO:0000256" key="4">
    <source>
        <dbReference type="ARBA" id="ARBA00022670"/>
    </source>
</evidence>
<evidence type="ECO:0000256" key="6">
    <source>
        <dbReference type="ARBA" id="ARBA00022723"/>
    </source>
</evidence>
<dbReference type="InterPro" id="IPR003593">
    <property type="entry name" value="AAA+_ATPase"/>
</dbReference>
<keyword evidence="3 15" id="KW-1003">Cell membrane</keyword>
<comment type="subunit">
    <text evidence="15">Homohexamer.</text>
</comment>
<comment type="caution">
    <text evidence="18">The sequence shown here is derived from an EMBL/GenBank/DDBJ whole genome shotgun (WGS) entry which is preliminary data.</text>
</comment>
<keyword evidence="18" id="KW-0131">Cell cycle</keyword>
<dbReference type="EC" id="3.4.24.-" evidence="15"/>
<evidence type="ECO:0000313" key="19">
    <source>
        <dbReference type="Proteomes" id="UP000179010"/>
    </source>
</evidence>
<evidence type="ECO:0000256" key="16">
    <source>
        <dbReference type="RuleBase" id="RU003651"/>
    </source>
</evidence>
<comment type="similarity">
    <text evidence="16">Belongs to the AAA ATPase family.</text>
</comment>
<dbReference type="NCBIfam" id="TIGR01241">
    <property type="entry name" value="FtsH_fam"/>
    <property type="match status" value="1"/>
</dbReference>
<keyword evidence="7 15" id="KW-0547">Nucleotide-binding</keyword>
<evidence type="ECO:0000256" key="5">
    <source>
        <dbReference type="ARBA" id="ARBA00022692"/>
    </source>
</evidence>
<dbReference type="Pfam" id="PF00004">
    <property type="entry name" value="AAA"/>
    <property type="match status" value="1"/>
</dbReference>
<dbReference type="FunFam" id="3.40.50.300:FF:000001">
    <property type="entry name" value="ATP-dependent zinc metalloprotease FtsH"/>
    <property type="match status" value="1"/>
</dbReference>
<evidence type="ECO:0000256" key="2">
    <source>
        <dbReference type="ARBA" id="ARBA00010044"/>
    </source>
</evidence>
<dbReference type="SUPFAM" id="SSF52540">
    <property type="entry name" value="P-loop containing nucleoside triphosphate hydrolases"/>
    <property type="match status" value="1"/>
</dbReference>
<evidence type="ECO:0000313" key="18">
    <source>
        <dbReference type="EMBL" id="OGB85418.1"/>
    </source>
</evidence>
<keyword evidence="8 15" id="KW-0378">Hydrolase</keyword>
<evidence type="ECO:0000256" key="13">
    <source>
        <dbReference type="ARBA" id="ARBA00023136"/>
    </source>
</evidence>
<feature type="transmembrane region" description="Helical" evidence="15">
    <location>
        <begin position="6"/>
        <end position="26"/>
    </location>
</feature>
<accession>A0A1F4PP34</accession>
<dbReference type="PANTHER" id="PTHR23076:SF97">
    <property type="entry name" value="ATP-DEPENDENT ZINC METALLOPROTEASE YME1L1"/>
    <property type="match status" value="1"/>
</dbReference>
<dbReference type="GO" id="GO:0005886">
    <property type="term" value="C:plasma membrane"/>
    <property type="evidence" value="ECO:0007669"/>
    <property type="project" value="UniProtKB-SubCell"/>
</dbReference>
<keyword evidence="9 15" id="KW-0862">Zinc</keyword>
<keyword evidence="10 15" id="KW-0067">ATP-binding</keyword>
<protein>
    <recommendedName>
        <fullName evidence="15">ATP-dependent zinc metalloprotease FtsH</fullName>
        <ecNumber evidence="15">3.4.24.-</ecNumber>
    </recommendedName>
</protein>
<evidence type="ECO:0000259" key="17">
    <source>
        <dbReference type="SMART" id="SM00382"/>
    </source>
</evidence>
<dbReference type="GO" id="GO:0008270">
    <property type="term" value="F:zinc ion binding"/>
    <property type="evidence" value="ECO:0007669"/>
    <property type="project" value="UniProtKB-UniRule"/>
</dbReference>
<dbReference type="Gene3D" id="1.10.8.60">
    <property type="match status" value="1"/>
</dbReference>
<name>A0A1F4PP34_UNCK3</name>
<dbReference type="GO" id="GO:0051301">
    <property type="term" value="P:cell division"/>
    <property type="evidence" value="ECO:0007669"/>
    <property type="project" value="UniProtKB-KW"/>
</dbReference>
<dbReference type="HAMAP" id="MF_01458">
    <property type="entry name" value="FtsH"/>
    <property type="match status" value="1"/>
</dbReference>
<dbReference type="EMBL" id="METE01000004">
    <property type="protein sequence ID" value="OGB85418.1"/>
    <property type="molecule type" value="Genomic_DNA"/>
</dbReference>
<sequence>MRATNSRILGYGIVILLVVGLLYSLFGVDTTKIKEIPVSQVIEEVAAKRVDKIIIKGDELTVIGSNGTEYRSRKETGTSLIEAGIDPKQVTIEVQDAEKGMLWLSLLSSLLPFVLIFGFLYFMLRQAQGANNQALSFGRSRARITPTDKHKITFKDMAGAHEAKQELMEVVEFLKYPSKFLSLGAKIPKGVLLLGPPGTGKTLLAKAVAGEAGVPFFNISGSEFVEMFVGVGAARVRDLFAKAKRNSPAIVFIDEIDAVGRQRGAGLGGGHDEREQTLNQILVEMDGFETNTNVIVIAATNRPDVLDPALLRPGRFDRRVTLERPDVKDRGAILDVHAKGKPMDEGVDLSRVAAQTPGFTGADLQNLLNEAAILTARTDRKRITQQDLMAAVEKVLLGPERRNKILSDQEKKVTAYHEAGHAVVSHILPNGDPVHKISVVSRGMALGYTWNMPVADRYLHSKSQFVDELAAMLGGRVAEMLTFKETTTGASNDLQRATELARKMVTRFGMSDKLGPVVFGVQDELVFLGREIHEQRNYSEKVAAMIDDEVAILIKDAEDKAVAVLKKYRKELDAISARLIKDETIEREDFEAFFPEVSAPTDN</sequence>
<comment type="similarity">
    <text evidence="14 15">In the central section; belongs to the AAA ATPase family.</text>
</comment>
<feature type="domain" description="AAA+ ATPase" evidence="17">
    <location>
        <begin position="187"/>
        <end position="326"/>
    </location>
</feature>
<dbReference type="Gene3D" id="3.40.50.300">
    <property type="entry name" value="P-loop containing nucleotide triphosphate hydrolases"/>
    <property type="match status" value="1"/>
</dbReference>
<dbReference type="FunFam" id="1.20.58.760:FF:000001">
    <property type="entry name" value="ATP-dependent zinc metalloprotease FtsH"/>
    <property type="match status" value="1"/>
</dbReference>
<dbReference type="InterPro" id="IPR005936">
    <property type="entry name" value="FtsH"/>
</dbReference>
<dbReference type="Pfam" id="PF01434">
    <property type="entry name" value="Peptidase_M41"/>
    <property type="match status" value="1"/>
</dbReference>
<feature type="binding site" evidence="15">
    <location>
        <position position="421"/>
    </location>
    <ligand>
        <name>Zn(2+)</name>
        <dbReference type="ChEBI" id="CHEBI:29105"/>
        <note>catalytic</note>
    </ligand>
</feature>
<feature type="binding site" evidence="15">
    <location>
        <position position="493"/>
    </location>
    <ligand>
        <name>Zn(2+)</name>
        <dbReference type="ChEBI" id="CHEBI:29105"/>
        <note>catalytic</note>
    </ligand>
</feature>
<dbReference type="GO" id="GO:0030163">
    <property type="term" value="P:protein catabolic process"/>
    <property type="evidence" value="ECO:0007669"/>
    <property type="project" value="UniProtKB-UniRule"/>
</dbReference>
<dbReference type="InterPro" id="IPR003959">
    <property type="entry name" value="ATPase_AAA_core"/>
</dbReference>
<dbReference type="InterPro" id="IPR000642">
    <property type="entry name" value="Peptidase_M41"/>
</dbReference>
<feature type="binding site" evidence="15">
    <location>
        <position position="417"/>
    </location>
    <ligand>
        <name>Zn(2+)</name>
        <dbReference type="ChEBI" id="CHEBI:29105"/>
        <note>catalytic</note>
    </ligand>
</feature>
<proteinExistence type="inferred from homology"/>
<keyword evidence="18" id="KW-0132">Cell division</keyword>
<dbReference type="InterPro" id="IPR037219">
    <property type="entry name" value="Peptidase_M41-like"/>
</dbReference>
<evidence type="ECO:0000256" key="7">
    <source>
        <dbReference type="ARBA" id="ARBA00022741"/>
    </source>
</evidence>
<dbReference type="PANTHER" id="PTHR23076">
    <property type="entry name" value="METALLOPROTEASE M41 FTSH"/>
    <property type="match status" value="1"/>
</dbReference>
<dbReference type="GO" id="GO:0006508">
    <property type="term" value="P:proteolysis"/>
    <property type="evidence" value="ECO:0007669"/>
    <property type="project" value="UniProtKB-KW"/>
</dbReference>
<evidence type="ECO:0000256" key="8">
    <source>
        <dbReference type="ARBA" id="ARBA00022801"/>
    </source>
</evidence>
<dbReference type="InterPro" id="IPR027417">
    <property type="entry name" value="P-loop_NTPase"/>
</dbReference>
<keyword evidence="12 15" id="KW-0482">Metalloprotease</keyword>